<proteinExistence type="predicted"/>
<organism evidence="2 3">
    <name type="scientific">Glossina austeni</name>
    <name type="common">Savannah tsetse fly</name>
    <dbReference type="NCBI Taxonomy" id="7395"/>
    <lineage>
        <taxon>Eukaryota</taxon>
        <taxon>Metazoa</taxon>
        <taxon>Ecdysozoa</taxon>
        <taxon>Arthropoda</taxon>
        <taxon>Hexapoda</taxon>
        <taxon>Insecta</taxon>
        <taxon>Pterygota</taxon>
        <taxon>Neoptera</taxon>
        <taxon>Endopterygota</taxon>
        <taxon>Diptera</taxon>
        <taxon>Brachycera</taxon>
        <taxon>Muscomorpha</taxon>
        <taxon>Hippoboscoidea</taxon>
        <taxon>Glossinidae</taxon>
        <taxon>Glossina</taxon>
    </lineage>
</organism>
<keyword evidence="3" id="KW-1185">Reference proteome</keyword>
<keyword evidence="1" id="KW-0472">Membrane</keyword>
<feature type="transmembrane region" description="Helical" evidence="1">
    <location>
        <begin position="12"/>
        <end position="33"/>
    </location>
</feature>
<dbReference type="EnsemblMetazoa" id="GAUT036863-RA">
    <property type="protein sequence ID" value="GAUT036863-PA"/>
    <property type="gene ID" value="GAUT036863"/>
</dbReference>
<sequence>MASFRFQAVIYVHWLLMFDSYAYVPVSSVWVSAQKHTNVRIIRAVVRFEQQQQQQQRHEDSSIIDNSSTTCVKKLKQIVGDVWLVTIKIALKVGFICYTTLPLYYATATLRYRSPTHLNFFATLSFMDVKFPRTEEDYNA</sequence>
<dbReference type="Proteomes" id="UP000078200">
    <property type="component" value="Unassembled WGS sequence"/>
</dbReference>
<accession>A0A1A9VGZ0</accession>
<reference evidence="2" key="1">
    <citation type="submission" date="2020-05" db="UniProtKB">
        <authorList>
            <consortium name="EnsemblMetazoa"/>
        </authorList>
    </citation>
    <scope>IDENTIFICATION</scope>
    <source>
        <strain evidence="2">TTRI</strain>
    </source>
</reference>
<evidence type="ECO:0000313" key="2">
    <source>
        <dbReference type="EnsemblMetazoa" id="GAUT036863-PA"/>
    </source>
</evidence>
<protein>
    <submittedName>
        <fullName evidence="2">Uncharacterized protein</fullName>
    </submittedName>
</protein>
<dbReference type="VEuPathDB" id="VectorBase:GAUT036863"/>
<name>A0A1A9VGZ0_GLOAU</name>
<evidence type="ECO:0000313" key="3">
    <source>
        <dbReference type="Proteomes" id="UP000078200"/>
    </source>
</evidence>
<keyword evidence="1" id="KW-0812">Transmembrane</keyword>
<evidence type="ECO:0000256" key="1">
    <source>
        <dbReference type="SAM" id="Phobius"/>
    </source>
</evidence>
<keyword evidence="1" id="KW-1133">Transmembrane helix</keyword>
<dbReference type="AlphaFoldDB" id="A0A1A9VGZ0"/>